<proteinExistence type="predicted"/>
<feature type="transmembrane region" description="Helical" evidence="3">
    <location>
        <begin position="136"/>
        <end position="155"/>
    </location>
</feature>
<dbReference type="PROSITE" id="PS50293">
    <property type="entry name" value="TPR_REGION"/>
    <property type="match status" value="1"/>
</dbReference>
<dbReference type="InterPro" id="IPR011990">
    <property type="entry name" value="TPR-like_helical_dom_sf"/>
</dbReference>
<feature type="transmembrane region" description="Helical" evidence="3">
    <location>
        <begin position="184"/>
        <end position="200"/>
    </location>
</feature>
<keyword evidence="3" id="KW-1133">Transmembrane helix</keyword>
<dbReference type="Gene3D" id="1.25.40.10">
    <property type="entry name" value="Tetratricopeptide repeat domain"/>
    <property type="match status" value="3"/>
</dbReference>
<dbReference type="PANTHER" id="PTHR44858:SF1">
    <property type="entry name" value="UDP-N-ACETYLGLUCOSAMINE--PEPTIDE N-ACETYLGLUCOSAMINYLTRANSFERASE SPINDLY-RELATED"/>
    <property type="match status" value="1"/>
</dbReference>
<evidence type="ECO:0000256" key="2">
    <source>
        <dbReference type="ARBA" id="ARBA00022803"/>
    </source>
</evidence>
<dbReference type="Pfam" id="PF13414">
    <property type="entry name" value="TPR_11"/>
    <property type="match status" value="1"/>
</dbReference>
<dbReference type="Pfam" id="PF13432">
    <property type="entry name" value="TPR_16"/>
    <property type="match status" value="2"/>
</dbReference>
<feature type="transmembrane region" description="Helical" evidence="3">
    <location>
        <begin position="46"/>
        <end position="64"/>
    </location>
</feature>
<dbReference type="InterPro" id="IPR019734">
    <property type="entry name" value="TPR_rpt"/>
</dbReference>
<dbReference type="Pfam" id="PF13181">
    <property type="entry name" value="TPR_8"/>
    <property type="match status" value="1"/>
</dbReference>
<keyword evidence="3" id="KW-0472">Membrane</keyword>
<sequence length="548" mass="59356">MRSLNNCNISAVRLYMVADEEAGPRGIPARLLGGARDTLRGQSRDTVLLALALLALAWGSLAAWRATELGWLRLAGVAAGLLLLVWSGLGLLLTLNLHTGPRRPGDTLFAGVSLALGGLVGAAIGIWLALPWVAAAGPALGGLGVILLLHGLGLLPRSQLMLGISMALGGGGILLLAVLQPDTMALLLPLLLLGLGMAGLHHRRYQLAGFVLGCYLAGLGCLGWLAAPEVAAGGLLGGGLAMSGSGMLFLLRRSDREARRAMLAEVEQALEEGHPSAALEGANRVMRRAQQDGMLLEDERLWAAKARALLRHRQYDRAIIYFSMALEIAPQDQQLWYDKGALYRRLGEWGGAARCFAQATELDYTYPEAWLALGQARERLQELEPAAEAFQTGLELGCEPAPAYLGLGRVLAGQGQVREALKALEQAIAIEPENPDPYMARGDIYLSLEDYERADELGYSRAVQHQRGLKEGWRKLARLYHLQEKPELEQMAFTRILESDPEDISALWERADLLYQDGSLSEAMGDLHRLLALESGNRKARQFKALIL</sequence>
<feature type="transmembrane region" description="Helical" evidence="3">
    <location>
        <begin position="232"/>
        <end position="251"/>
    </location>
</feature>
<dbReference type="AlphaFoldDB" id="B3T4R4"/>
<dbReference type="InterPro" id="IPR050498">
    <property type="entry name" value="Ycf3"/>
</dbReference>
<dbReference type="SMART" id="SM00028">
    <property type="entry name" value="TPR"/>
    <property type="match status" value="7"/>
</dbReference>
<feature type="transmembrane region" description="Helical" evidence="3">
    <location>
        <begin position="70"/>
        <end position="95"/>
    </location>
</feature>
<evidence type="ECO:0000313" key="4">
    <source>
        <dbReference type="EMBL" id="ABZ07573.1"/>
    </source>
</evidence>
<evidence type="ECO:0000256" key="3">
    <source>
        <dbReference type="SAM" id="Phobius"/>
    </source>
</evidence>
<keyword evidence="2" id="KW-0802">TPR repeat</keyword>
<dbReference type="EMBL" id="EU016603">
    <property type="protein sequence ID" value="ABZ07573.1"/>
    <property type="molecule type" value="Genomic_DNA"/>
</dbReference>
<feature type="non-terminal residue" evidence="4">
    <location>
        <position position="548"/>
    </location>
</feature>
<reference evidence="4" key="1">
    <citation type="journal article" date="2008" name="ISME J.">
        <title>Genomic patterns of recombination, clonal divergence and environment in marine microbial populations.</title>
        <authorList>
            <person name="Konstantinidis K.T."/>
            <person name="Delong E.F."/>
        </authorList>
    </citation>
    <scope>NUCLEOTIDE SEQUENCE</scope>
</reference>
<keyword evidence="3" id="KW-0812">Transmembrane</keyword>
<evidence type="ECO:0000256" key="1">
    <source>
        <dbReference type="ARBA" id="ARBA00022737"/>
    </source>
</evidence>
<feature type="transmembrane region" description="Helical" evidence="3">
    <location>
        <begin position="107"/>
        <end position="130"/>
    </location>
</feature>
<keyword evidence="1" id="KW-0677">Repeat</keyword>
<organism evidence="4">
    <name type="scientific">uncultured marine microorganism HF4000_ANIW137J11</name>
    <dbReference type="NCBI Taxonomy" id="455532"/>
    <lineage>
        <taxon>unclassified sequences</taxon>
        <taxon>environmental samples</taxon>
    </lineage>
</organism>
<protein>
    <submittedName>
        <fullName evidence="4">Putative TPR domain protein</fullName>
    </submittedName>
</protein>
<feature type="transmembrane region" description="Helical" evidence="3">
    <location>
        <begin position="207"/>
        <end position="226"/>
    </location>
</feature>
<dbReference type="SUPFAM" id="SSF48452">
    <property type="entry name" value="TPR-like"/>
    <property type="match status" value="1"/>
</dbReference>
<feature type="transmembrane region" description="Helical" evidence="3">
    <location>
        <begin position="160"/>
        <end position="178"/>
    </location>
</feature>
<accession>B3T4R4</accession>
<name>B3T4R4_9ZZZZ</name>
<gene>
    <name evidence="4" type="ORF">ALOHA_HF4000ANIW137J11ctg1g27</name>
</gene>
<dbReference type="PROSITE" id="PS50005">
    <property type="entry name" value="TPR"/>
    <property type="match status" value="3"/>
</dbReference>
<dbReference type="PANTHER" id="PTHR44858">
    <property type="entry name" value="TETRATRICOPEPTIDE REPEAT PROTEIN 6"/>
    <property type="match status" value="1"/>
</dbReference>